<protein>
    <submittedName>
        <fullName evidence="3">Uncharacterized protein</fullName>
    </submittedName>
</protein>
<keyword evidence="2" id="KW-0812">Transmembrane</keyword>
<dbReference type="EMBL" id="KV454210">
    <property type="protein sequence ID" value="ODQ60102.1"/>
    <property type="molecule type" value="Genomic_DNA"/>
</dbReference>
<feature type="compositionally biased region" description="Low complexity" evidence="1">
    <location>
        <begin position="248"/>
        <end position="262"/>
    </location>
</feature>
<feature type="transmembrane region" description="Helical" evidence="2">
    <location>
        <begin position="30"/>
        <end position="49"/>
    </location>
</feature>
<evidence type="ECO:0000313" key="3">
    <source>
        <dbReference type="EMBL" id="ODQ60102.1"/>
    </source>
</evidence>
<feature type="region of interest" description="Disordered" evidence="1">
    <location>
        <begin position="90"/>
        <end position="112"/>
    </location>
</feature>
<dbReference type="GeneID" id="30200660"/>
<dbReference type="OrthoDB" id="10664960at2759"/>
<sequence>MGTKHRRRGGRKRRERKAAKSSSKSKLFKILDLFLRLLIYPGYVLYVFLKTVLIIKPKETVYSIKEKLSLSYYKSKKYYRKAKKFTLEDPDNDAEPTSDDDNDNGGASKSKLKKKKKVKMKLLKKIVMKFVMLIKKVWSLGWKLLVKVKSLKKYFVMKIKWTIKKLYEMWLDTERIVFKIKGLPFAIVEKIKSFVKDAIEEPDDNGYDYEIVPKSSKFPEPISYSEDRDADSIDELIITKTVTDWPDKSQLSRPSSSRALSQSRDRPQSHLSRLDMERIDGTHKYFSPPTNEELIDNYFNTFDAIQPHEAHRNSVARRRKRRVVTDEDIDAIDYVPSTPERPLTLRDVIAPRGSNDRLERDHTKPHVSFNE</sequence>
<feature type="compositionally biased region" description="Acidic residues" evidence="1">
    <location>
        <begin position="90"/>
        <end position="103"/>
    </location>
</feature>
<feature type="compositionally biased region" description="Basic and acidic residues" evidence="1">
    <location>
        <begin position="263"/>
        <end position="277"/>
    </location>
</feature>
<reference evidence="3 4" key="1">
    <citation type="journal article" date="2016" name="Proc. Natl. Acad. Sci. U.S.A.">
        <title>Comparative genomics of biotechnologically important yeasts.</title>
        <authorList>
            <person name="Riley R."/>
            <person name="Haridas S."/>
            <person name="Wolfe K.H."/>
            <person name="Lopes M.R."/>
            <person name="Hittinger C.T."/>
            <person name="Goeker M."/>
            <person name="Salamov A.A."/>
            <person name="Wisecaver J.H."/>
            <person name="Long T.M."/>
            <person name="Calvey C.H."/>
            <person name="Aerts A.L."/>
            <person name="Barry K.W."/>
            <person name="Choi C."/>
            <person name="Clum A."/>
            <person name="Coughlan A.Y."/>
            <person name="Deshpande S."/>
            <person name="Douglass A.P."/>
            <person name="Hanson S.J."/>
            <person name="Klenk H.-P."/>
            <person name="LaButti K.M."/>
            <person name="Lapidus A."/>
            <person name="Lindquist E.A."/>
            <person name="Lipzen A.M."/>
            <person name="Meier-Kolthoff J.P."/>
            <person name="Ohm R.A."/>
            <person name="Otillar R.P."/>
            <person name="Pangilinan J.L."/>
            <person name="Peng Y."/>
            <person name="Rokas A."/>
            <person name="Rosa C.A."/>
            <person name="Scheuner C."/>
            <person name="Sibirny A.A."/>
            <person name="Slot J.C."/>
            <person name="Stielow J.B."/>
            <person name="Sun H."/>
            <person name="Kurtzman C.P."/>
            <person name="Blackwell M."/>
            <person name="Grigoriev I.V."/>
            <person name="Jeffries T.W."/>
        </authorList>
    </citation>
    <scope>NUCLEOTIDE SEQUENCE [LARGE SCALE GENOMIC DNA]</scope>
    <source>
        <strain evidence="4">ATCC 58044 / CBS 1984 / NCYC 433 / NRRL Y-366-8</strain>
    </source>
</reference>
<keyword evidence="2" id="KW-0472">Membrane</keyword>
<evidence type="ECO:0000256" key="1">
    <source>
        <dbReference type="SAM" id="MobiDB-lite"/>
    </source>
</evidence>
<evidence type="ECO:0000256" key="2">
    <source>
        <dbReference type="SAM" id="Phobius"/>
    </source>
</evidence>
<feature type="compositionally biased region" description="Basic residues" evidence="1">
    <location>
        <begin position="1"/>
        <end position="19"/>
    </location>
</feature>
<proteinExistence type="predicted"/>
<feature type="region of interest" description="Disordered" evidence="1">
    <location>
        <begin position="246"/>
        <end position="277"/>
    </location>
</feature>
<evidence type="ECO:0000313" key="4">
    <source>
        <dbReference type="Proteomes" id="UP000094112"/>
    </source>
</evidence>
<accession>A0A1E3P5C1</accession>
<feature type="region of interest" description="Disordered" evidence="1">
    <location>
        <begin position="1"/>
        <end position="20"/>
    </location>
</feature>
<dbReference type="AlphaFoldDB" id="A0A1E3P5C1"/>
<keyword evidence="4" id="KW-1185">Reference proteome</keyword>
<keyword evidence="2" id="KW-1133">Transmembrane helix</keyword>
<dbReference type="RefSeq" id="XP_019039309.1">
    <property type="nucleotide sequence ID" value="XM_019183414.1"/>
</dbReference>
<gene>
    <name evidence="3" type="ORF">WICANDRAFT_62667</name>
</gene>
<organism evidence="3 4">
    <name type="scientific">Wickerhamomyces anomalus (strain ATCC 58044 / CBS 1984 / NCYC 433 / NRRL Y-366-8)</name>
    <name type="common">Yeast</name>
    <name type="synonym">Hansenula anomala</name>
    <dbReference type="NCBI Taxonomy" id="683960"/>
    <lineage>
        <taxon>Eukaryota</taxon>
        <taxon>Fungi</taxon>
        <taxon>Dikarya</taxon>
        <taxon>Ascomycota</taxon>
        <taxon>Saccharomycotina</taxon>
        <taxon>Saccharomycetes</taxon>
        <taxon>Phaffomycetales</taxon>
        <taxon>Wickerhamomycetaceae</taxon>
        <taxon>Wickerhamomyces</taxon>
    </lineage>
</organism>
<feature type="region of interest" description="Disordered" evidence="1">
    <location>
        <begin position="350"/>
        <end position="371"/>
    </location>
</feature>
<name>A0A1E3P5C1_WICAA</name>
<feature type="compositionally biased region" description="Basic and acidic residues" evidence="1">
    <location>
        <begin position="354"/>
        <end position="364"/>
    </location>
</feature>
<dbReference type="Proteomes" id="UP000094112">
    <property type="component" value="Unassembled WGS sequence"/>
</dbReference>